<evidence type="ECO:0000313" key="2">
    <source>
        <dbReference type="EMBL" id="VFJ13542.1"/>
    </source>
</evidence>
<name>A0A484I9P2_9ARCH</name>
<gene>
    <name evidence="2" type="ORF">NFRAN_1220</name>
</gene>
<dbReference type="PIRSF" id="PIRSF006380">
    <property type="entry name" value="UCP006380"/>
    <property type="match status" value="1"/>
</dbReference>
<protein>
    <recommendedName>
        <fullName evidence="1">UPF0215 protein NFRAN_1220</fullName>
    </recommendedName>
</protein>
<dbReference type="PANTHER" id="PTHR39518:SF2">
    <property type="entry name" value="UPF0215 PROTEIN MJ1150"/>
    <property type="match status" value="1"/>
</dbReference>
<accession>A0A484I9P2</accession>
<dbReference type="EMBL" id="LR216287">
    <property type="protein sequence ID" value="VFJ13542.1"/>
    <property type="molecule type" value="Genomic_DNA"/>
</dbReference>
<sequence>MKFRTMKRGMRVLGIAESFTKGSMFSKLAGIVMRRDLIIDGMIFGNVTIEGDDATQSILSMYRSLKRNDINCIMLDGIVISMYNIIDGKELEENTKIPVIVVTFEESEGLEGAIRHHFSNSSEAEMKVELYRKIGQRDKIRLWTGKNLFVRYWGISSEDAYTIINFFTLQGSVPEPIRIAKLAARASIRRQ</sequence>
<comment type="similarity">
    <text evidence="1">Belongs to the UPF0215 family.</text>
</comment>
<dbReference type="KEGG" id="nfn:NFRAN_1220"/>
<dbReference type="Pfam" id="PF01949">
    <property type="entry name" value="Endo_dU"/>
    <property type="match status" value="1"/>
</dbReference>
<dbReference type="Gene3D" id="3.30.2170.10">
    <property type="entry name" value="archaeoglobus fulgidus dsm 4304 superfamily"/>
    <property type="match status" value="1"/>
</dbReference>
<dbReference type="GeneID" id="39420616"/>
<dbReference type="AlphaFoldDB" id="A0A484I9P2"/>
<evidence type="ECO:0000313" key="3">
    <source>
        <dbReference type="Proteomes" id="UP000294299"/>
    </source>
</evidence>
<reference evidence="2 3" key="1">
    <citation type="submission" date="2019-02" db="EMBL/GenBank/DDBJ databases">
        <authorList>
            <person name="Lehtovirta-Morley E L."/>
        </authorList>
    </citation>
    <scope>NUCLEOTIDE SEQUENCE [LARGE SCALE GENOMIC DNA]</scope>
    <source>
        <strain evidence="2">NFRAN1</strain>
    </source>
</reference>
<keyword evidence="3" id="KW-1185">Reference proteome</keyword>
<dbReference type="RefSeq" id="WP_134483473.1">
    <property type="nucleotide sequence ID" value="NZ_LR216287.1"/>
</dbReference>
<dbReference type="HAMAP" id="MF_00582">
    <property type="entry name" value="UPF0215"/>
    <property type="match status" value="1"/>
</dbReference>
<organism evidence="2 3">
    <name type="scientific">Candidatus Nitrosocosmicus franklandianus</name>
    <dbReference type="NCBI Taxonomy" id="1798806"/>
    <lineage>
        <taxon>Archaea</taxon>
        <taxon>Nitrososphaerota</taxon>
        <taxon>Nitrososphaeria</taxon>
        <taxon>Nitrososphaerales</taxon>
        <taxon>Nitrososphaeraceae</taxon>
        <taxon>Candidatus Nitrosocosmicus</taxon>
    </lineage>
</organism>
<dbReference type="Proteomes" id="UP000294299">
    <property type="component" value="Chromosome NFRAN"/>
</dbReference>
<dbReference type="PANTHER" id="PTHR39518">
    <property type="entry name" value="UPF0215 PROTEIN MJ1150"/>
    <property type="match status" value="1"/>
</dbReference>
<dbReference type="InterPro" id="IPR002802">
    <property type="entry name" value="Endo_dU"/>
</dbReference>
<evidence type="ECO:0000256" key="1">
    <source>
        <dbReference type="HAMAP-Rule" id="MF_00582"/>
    </source>
</evidence>
<proteinExistence type="inferred from homology"/>
<dbReference type="OrthoDB" id="15207at2157"/>